<dbReference type="Proteomes" id="UP001143364">
    <property type="component" value="Unassembled WGS sequence"/>
</dbReference>
<reference evidence="3" key="2">
    <citation type="submission" date="2023-01" db="EMBL/GenBank/DDBJ databases">
        <authorList>
            <person name="Sun Q."/>
            <person name="Evtushenko L."/>
        </authorList>
    </citation>
    <scope>NUCLEOTIDE SEQUENCE</scope>
    <source>
        <strain evidence="3">VKM B-2555</strain>
    </source>
</reference>
<comment type="caution">
    <text evidence="3">The sequence shown here is derived from an EMBL/GenBank/DDBJ whole genome shotgun (WGS) entry which is preliminary data.</text>
</comment>
<feature type="signal peptide" evidence="1">
    <location>
        <begin position="1"/>
        <end position="29"/>
    </location>
</feature>
<dbReference type="RefSeq" id="WP_271205146.1">
    <property type="nucleotide sequence ID" value="NZ_BSFK01000013.1"/>
</dbReference>
<keyword evidence="1" id="KW-0732">Signal</keyword>
<dbReference type="InterPro" id="IPR050902">
    <property type="entry name" value="ABC_Transporter_SBP"/>
</dbReference>
<gene>
    <name evidence="3" type="ORF">GCM10008171_25500</name>
</gene>
<dbReference type="SUPFAM" id="SSF53807">
    <property type="entry name" value="Helical backbone' metal receptor"/>
    <property type="match status" value="1"/>
</dbReference>
<feature type="chain" id="PRO_5040859078" evidence="1">
    <location>
        <begin position="30"/>
        <end position="323"/>
    </location>
</feature>
<dbReference type="EMBL" id="BSFK01000013">
    <property type="protein sequence ID" value="GLK77296.1"/>
    <property type="molecule type" value="Genomic_DNA"/>
</dbReference>
<accession>A0A9W6JGQ1</accession>
<proteinExistence type="predicted"/>
<evidence type="ECO:0000313" key="3">
    <source>
        <dbReference type="EMBL" id="GLK77296.1"/>
    </source>
</evidence>
<dbReference type="PANTHER" id="PTHR30535">
    <property type="entry name" value="VITAMIN B12-BINDING PROTEIN"/>
    <property type="match status" value="1"/>
</dbReference>
<dbReference type="PANTHER" id="PTHR30535:SF7">
    <property type="entry name" value="IRON(III) DICITRATE-BINDING PROTEIN"/>
    <property type="match status" value="1"/>
</dbReference>
<dbReference type="AlphaFoldDB" id="A0A9W6JGQ1"/>
<reference evidence="3" key="1">
    <citation type="journal article" date="2014" name="Int. J. Syst. Evol. Microbiol.">
        <title>Complete genome sequence of Corynebacterium casei LMG S-19264T (=DSM 44701T), isolated from a smear-ripened cheese.</title>
        <authorList>
            <consortium name="US DOE Joint Genome Institute (JGI-PGF)"/>
            <person name="Walter F."/>
            <person name="Albersmeier A."/>
            <person name="Kalinowski J."/>
            <person name="Ruckert C."/>
        </authorList>
    </citation>
    <scope>NUCLEOTIDE SEQUENCE</scope>
    <source>
        <strain evidence="3">VKM B-2555</strain>
    </source>
</reference>
<dbReference type="PROSITE" id="PS50983">
    <property type="entry name" value="FE_B12_PBP"/>
    <property type="match status" value="1"/>
</dbReference>
<dbReference type="Gene3D" id="3.40.50.1980">
    <property type="entry name" value="Nitrogenase molybdenum iron protein domain"/>
    <property type="match status" value="2"/>
</dbReference>
<dbReference type="Pfam" id="PF01497">
    <property type="entry name" value="Peripla_BP_2"/>
    <property type="match status" value="1"/>
</dbReference>
<dbReference type="InterPro" id="IPR002491">
    <property type="entry name" value="ABC_transptr_periplasmic_BD"/>
</dbReference>
<organism evidence="3 4">
    <name type="scientific">Methylopila jiangsuensis</name>
    <dbReference type="NCBI Taxonomy" id="586230"/>
    <lineage>
        <taxon>Bacteria</taxon>
        <taxon>Pseudomonadati</taxon>
        <taxon>Pseudomonadota</taxon>
        <taxon>Alphaproteobacteria</taxon>
        <taxon>Hyphomicrobiales</taxon>
        <taxon>Methylopilaceae</taxon>
        <taxon>Methylopila</taxon>
    </lineage>
</organism>
<sequence length="323" mass="35216">MTGKRGPGRTRRRLLAALLLALCAAPASAHPVTVRSCDRLATYDRPPQRAVSYDSNLTEMMLALDLTDRMVGYIGSQARVSAAVDLFPKAAALRQLQRQYPTRETLLEAGVDFYFAGWSYGMRAGGEVTPDTLGRLGIPVYELTESCIRIGRREKPTLDFLYRDLLNLGRIFGVEGRAEALVAGYRAREAAVRARVAGAPMRPKVFLYDSEGRVAGTGGAYAMPTALIEAAGGRNIADDVPGNWTRMSWESVIERDPDAIVILDHGAGGAARKLRYAQSRPGLKDLRALKAGKVLALSYDELTPGPRNLIALEKIAEFLHGDR</sequence>
<evidence type="ECO:0000313" key="4">
    <source>
        <dbReference type="Proteomes" id="UP001143364"/>
    </source>
</evidence>
<evidence type="ECO:0000256" key="1">
    <source>
        <dbReference type="SAM" id="SignalP"/>
    </source>
</evidence>
<protein>
    <submittedName>
        <fullName evidence="3">ABC transporter substrate-binding protein</fullName>
    </submittedName>
</protein>
<evidence type="ECO:0000259" key="2">
    <source>
        <dbReference type="PROSITE" id="PS50983"/>
    </source>
</evidence>
<keyword evidence="4" id="KW-1185">Reference proteome</keyword>
<dbReference type="CDD" id="cd01148">
    <property type="entry name" value="TroA_a"/>
    <property type="match status" value="1"/>
</dbReference>
<feature type="domain" description="Fe/B12 periplasmic-binding" evidence="2">
    <location>
        <begin position="49"/>
        <end position="323"/>
    </location>
</feature>
<name>A0A9W6JGQ1_9HYPH</name>